<keyword evidence="4" id="KW-1185">Reference proteome</keyword>
<feature type="binding site" evidence="2">
    <location>
        <position position="95"/>
    </location>
    <ligand>
        <name>Mg(2+)</name>
        <dbReference type="ChEBI" id="CHEBI:18420"/>
        <label>1</label>
        <note>catalytic</note>
    </ligand>
</feature>
<dbReference type="PRINTS" id="PR00377">
    <property type="entry name" value="IMPHPHTASES"/>
</dbReference>
<dbReference type="SUPFAM" id="SSF56655">
    <property type="entry name" value="Carbohydrate phosphatase"/>
    <property type="match status" value="1"/>
</dbReference>
<name>A0A6M1LEC9_9PROT</name>
<dbReference type="RefSeq" id="WP_164692427.1">
    <property type="nucleotide sequence ID" value="NZ_JAAIKB010000001.1"/>
</dbReference>
<dbReference type="Gene3D" id="3.30.540.10">
    <property type="entry name" value="Fructose-1,6-Bisphosphatase, subunit A, domain 1"/>
    <property type="match status" value="1"/>
</dbReference>
<dbReference type="Gene3D" id="3.40.190.80">
    <property type="match status" value="1"/>
</dbReference>
<dbReference type="GO" id="GO:0046872">
    <property type="term" value="F:metal ion binding"/>
    <property type="evidence" value="ECO:0007669"/>
    <property type="project" value="UniProtKB-KW"/>
</dbReference>
<feature type="binding site" evidence="2">
    <location>
        <position position="72"/>
    </location>
    <ligand>
        <name>Mg(2+)</name>
        <dbReference type="ChEBI" id="CHEBI:18420"/>
        <label>1</label>
        <note>catalytic</note>
    </ligand>
</feature>
<keyword evidence="2" id="KW-0460">Magnesium</keyword>
<dbReference type="InterPro" id="IPR000760">
    <property type="entry name" value="Inositol_monophosphatase-like"/>
</dbReference>
<dbReference type="Pfam" id="PF00459">
    <property type="entry name" value="Inositol_P"/>
    <property type="match status" value="1"/>
</dbReference>
<dbReference type="GO" id="GO:0008934">
    <property type="term" value="F:inositol monophosphate 1-phosphatase activity"/>
    <property type="evidence" value="ECO:0007669"/>
    <property type="project" value="TreeGrafter"/>
</dbReference>
<organism evidence="3 4">
    <name type="scientific">Falsiroseomonas algicola</name>
    <dbReference type="NCBI Taxonomy" id="2716930"/>
    <lineage>
        <taxon>Bacteria</taxon>
        <taxon>Pseudomonadati</taxon>
        <taxon>Pseudomonadota</taxon>
        <taxon>Alphaproteobacteria</taxon>
        <taxon>Acetobacterales</taxon>
        <taxon>Roseomonadaceae</taxon>
        <taxon>Falsiroseomonas</taxon>
    </lineage>
</organism>
<feature type="binding site" evidence="2">
    <location>
        <position position="98"/>
    </location>
    <ligand>
        <name>Mg(2+)</name>
        <dbReference type="ChEBI" id="CHEBI:18420"/>
        <label>1</label>
        <note>catalytic</note>
    </ligand>
</feature>
<protein>
    <submittedName>
        <fullName evidence="3">Inositol monophosphatase</fullName>
    </submittedName>
</protein>
<evidence type="ECO:0000256" key="2">
    <source>
        <dbReference type="PIRSR" id="PIRSR600760-2"/>
    </source>
</evidence>
<evidence type="ECO:0000313" key="4">
    <source>
        <dbReference type="Proteomes" id="UP000475385"/>
    </source>
</evidence>
<comment type="similarity">
    <text evidence="1">Belongs to the inositol monophosphatase superfamily.</text>
</comment>
<accession>A0A6M1LEC9</accession>
<feature type="binding site" evidence="2">
    <location>
        <position position="225"/>
    </location>
    <ligand>
        <name>Mg(2+)</name>
        <dbReference type="ChEBI" id="CHEBI:18420"/>
        <label>1</label>
        <note>catalytic</note>
    </ligand>
</feature>
<dbReference type="Proteomes" id="UP000475385">
    <property type="component" value="Unassembled WGS sequence"/>
</dbReference>
<comment type="cofactor">
    <cofactor evidence="2">
        <name>Mg(2+)</name>
        <dbReference type="ChEBI" id="CHEBI:18420"/>
    </cofactor>
</comment>
<dbReference type="EMBL" id="JAAIKB010000001">
    <property type="protein sequence ID" value="NGM18537.1"/>
    <property type="molecule type" value="Genomic_DNA"/>
</dbReference>
<dbReference type="PANTHER" id="PTHR20854:SF4">
    <property type="entry name" value="INOSITOL-1-MONOPHOSPHATASE-RELATED"/>
    <property type="match status" value="1"/>
</dbReference>
<reference evidence="3 4" key="2">
    <citation type="submission" date="2020-03" db="EMBL/GenBank/DDBJ databases">
        <title>Roseomonas stagni sp. nov., isolated from pond water in Japan.</title>
        <authorList>
            <person name="Furuhata K."/>
            <person name="Miyamoto H."/>
            <person name="Goto K."/>
        </authorList>
    </citation>
    <scope>NUCLEOTIDE SEQUENCE [LARGE SCALE GENOMIC DNA]</scope>
    <source>
        <strain evidence="3 4">PeD5</strain>
    </source>
</reference>
<evidence type="ECO:0000256" key="1">
    <source>
        <dbReference type="ARBA" id="ARBA00009759"/>
    </source>
</evidence>
<reference evidence="3 4" key="1">
    <citation type="submission" date="2020-02" db="EMBL/GenBank/DDBJ databases">
        <authorList>
            <person name="Kim H.M."/>
            <person name="Jeon C.O."/>
        </authorList>
    </citation>
    <scope>NUCLEOTIDE SEQUENCE [LARGE SCALE GENOMIC DNA]</scope>
    <source>
        <strain evidence="3 4">PeD5</strain>
    </source>
</reference>
<keyword evidence="2" id="KW-0479">Metal-binding</keyword>
<dbReference type="GO" id="GO:0007165">
    <property type="term" value="P:signal transduction"/>
    <property type="evidence" value="ECO:0007669"/>
    <property type="project" value="TreeGrafter"/>
</dbReference>
<comment type="caution">
    <text evidence="3">The sequence shown here is derived from an EMBL/GenBank/DDBJ whole genome shotgun (WGS) entry which is preliminary data.</text>
</comment>
<proteinExistence type="inferred from homology"/>
<gene>
    <name evidence="3" type="ORF">G3576_00830</name>
</gene>
<dbReference type="PANTHER" id="PTHR20854">
    <property type="entry name" value="INOSITOL MONOPHOSPHATASE"/>
    <property type="match status" value="1"/>
</dbReference>
<dbReference type="GO" id="GO:0006020">
    <property type="term" value="P:inositol metabolic process"/>
    <property type="evidence" value="ECO:0007669"/>
    <property type="project" value="TreeGrafter"/>
</dbReference>
<dbReference type="AlphaFoldDB" id="A0A6M1LEC9"/>
<evidence type="ECO:0000313" key="3">
    <source>
        <dbReference type="EMBL" id="NGM18537.1"/>
    </source>
</evidence>
<sequence length="278" mass="29341">MRFDAKTASAVAALLRDASRAEIMPRFRKLAPDAVRTKSGPLDLVTEADEAAERVIEAGLTRLFPGCVVVGEEGTAADASLLGRLRDADLAFVVDPVDGTANFAAGVPLFGCMAAAFVKGEVVAGWIHDPLGDDTCLAVRGEGAWVEDGAGTRLGALSVAAPVPVNRMVAAVSWGFMAPDLKARVVPRLPRLAGTLNYRCAAHEYRLAAGGHAHLLVYNKLMPWDHAPGWLIHREAGGHAARFDGSAYEASHHVTGGLICAPDRASWDEARAALFGED</sequence>